<dbReference type="Proteomes" id="UP001062846">
    <property type="component" value="Chromosome 4"/>
</dbReference>
<protein>
    <submittedName>
        <fullName evidence="1">Uncharacterized protein</fullName>
    </submittedName>
</protein>
<organism evidence="1 2">
    <name type="scientific">Rhododendron molle</name>
    <name type="common">Chinese azalea</name>
    <name type="synonym">Azalea mollis</name>
    <dbReference type="NCBI Taxonomy" id="49168"/>
    <lineage>
        <taxon>Eukaryota</taxon>
        <taxon>Viridiplantae</taxon>
        <taxon>Streptophyta</taxon>
        <taxon>Embryophyta</taxon>
        <taxon>Tracheophyta</taxon>
        <taxon>Spermatophyta</taxon>
        <taxon>Magnoliopsida</taxon>
        <taxon>eudicotyledons</taxon>
        <taxon>Gunneridae</taxon>
        <taxon>Pentapetalae</taxon>
        <taxon>asterids</taxon>
        <taxon>Ericales</taxon>
        <taxon>Ericaceae</taxon>
        <taxon>Ericoideae</taxon>
        <taxon>Rhodoreae</taxon>
        <taxon>Rhododendron</taxon>
    </lineage>
</organism>
<comment type="caution">
    <text evidence="1">The sequence shown here is derived from an EMBL/GenBank/DDBJ whole genome shotgun (WGS) entry which is preliminary data.</text>
</comment>
<sequence length="171" mass="18680">MAKAVALIAFALGVLAIAGNVQAGFDNPGKFTKKDKFDVYDTNRFSVEGKVNSESDFKPLGRMYNVEVEIKCTSRKNGTITLIQPALADDGGFFKIYVEDGHQDDLCMVRAVASPDPQCNVKAPGFRSERITLGNFKDAKASIVYIHKIMIFIKNETLPNSAVRCGARGVI</sequence>
<evidence type="ECO:0000313" key="2">
    <source>
        <dbReference type="Proteomes" id="UP001062846"/>
    </source>
</evidence>
<name>A0ACC0NY74_RHOML</name>
<reference evidence="1" key="1">
    <citation type="submission" date="2022-02" db="EMBL/GenBank/DDBJ databases">
        <title>Plant Genome Project.</title>
        <authorList>
            <person name="Zhang R.-G."/>
        </authorList>
    </citation>
    <scope>NUCLEOTIDE SEQUENCE</scope>
    <source>
        <strain evidence="1">AT1</strain>
    </source>
</reference>
<evidence type="ECO:0000313" key="1">
    <source>
        <dbReference type="EMBL" id="KAI8557854.1"/>
    </source>
</evidence>
<dbReference type="EMBL" id="CM046391">
    <property type="protein sequence ID" value="KAI8557854.1"/>
    <property type="molecule type" value="Genomic_DNA"/>
</dbReference>
<keyword evidence="2" id="KW-1185">Reference proteome</keyword>
<accession>A0ACC0NY74</accession>
<proteinExistence type="predicted"/>
<gene>
    <name evidence="1" type="ORF">RHMOL_Rhmol04G0043200</name>
</gene>